<dbReference type="CDD" id="cd01092">
    <property type="entry name" value="APP-like"/>
    <property type="match status" value="1"/>
</dbReference>
<dbReference type="SUPFAM" id="SSF53092">
    <property type="entry name" value="Creatinase/prolidase N-terminal domain"/>
    <property type="match status" value="1"/>
</dbReference>
<evidence type="ECO:0000259" key="7">
    <source>
        <dbReference type="Pfam" id="PF01321"/>
    </source>
</evidence>
<evidence type="ECO:0000313" key="8">
    <source>
        <dbReference type="EMBL" id="PPS20611.1"/>
    </source>
</evidence>
<organism evidence="8 9">
    <name type="scientific">Brachyspira murdochii</name>
    <dbReference type="NCBI Taxonomy" id="84378"/>
    <lineage>
        <taxon>Bacteria</taxon>
        <taxon>Pseudomonadati</taxon>
        <taxon>Spirochaetota</taxon>
        <taxon>Spirochaetia</taxon>
        <taxon>Brachyspirales</taxon>
        <taxon>Brachyspiraceae</taxon>
        <taxon>Brachyspira</taxon>
    </lineage>
</organism>
<accession>A0ABX5B0F3</accession>
<evidence type="ECO:0000313" key="9">
    <source>
        <dbReference type="Proteomes" id="UP000238924"/>
    </source>
</evidence>
<evidence type="ECO:0000256" key="4">
    <source>
        <dbReference type="ARBA" id="ARBA00023049"/>
    </source>
</evidence>
<sequence>MNINRLKRVINSMKEKNIYQFVITDRMSIYYLTNINIHSGERFLGLYINQDNEVHLINNQLFPLNNNDIDILYYSDAESAVKKLSKFVRKDKNIGIDKVMTSNFLLEMMELNIAESYLNASSCIDYVRMQKDEEEIKKMIKASEINDKSMNDIINFIKSGIKEIDVLEELKLIYKRNGADDAGFSFEPIIAFGANAANPHYSTGDTIIGDNGCLVIDMGCIYDGYCSDMTRTIFFGEPNEEAKKIYNIVKTANEMAIDKVKEGLKFSDIDNEARSYITEKGYGEYFTHRTGHCIGMDVHEYGDVSSIHHANLKEGMIFSIEPGIYCKDENIGVRIEDLILVTKDGHRSLNSFTKEMIIK</sequence>
<evidence type="ECO:0000256" key="5">
    <source>
        <dbReference type="RuleBase" id="RU000590"/>
    </source>
</evidence>
<evidence type="ECO:0000256" key="3">
    <source>
        <dbReference type="ARBA" id="ARBA00022801"/>
    </source>
</evidence>
<comment type="caution">
    <text evidence="8">The sequence shown here is derived from an EMBL/GenBank/DDBJ whole genome shotgun (WGS) entry which is preliminary data.</text>
</comment>
<dbReference type="EMBL" id="JJMJ01000290">
    <property type="protein sequence ID" value="PPS20611.1"/>
    <property type="molecule type" value="Genomic_DNA"/>
</dbReference>
<proteinExistence type="inferred from homology"/>
<evidence type="ECO:0000256" key="2">
    <source>
        <dbReference type="ARBA" id="ARBA00022723"/>
    </source>
</evidence>
<feature type="domain" description="Creatinase N-terminal" evidence="7">
    <location>
        <begin position="5"/>
        <end position="129"/>
    </location>
</feature>
<dbReference type="InterPro" id="IPR029149">
    <property type="entry name" value="Creatin/AminoP/Spt16_N"/>
</dbReference>
<evidence type="ECO:0000259" key="6">
    <source>
        <dbReference type="Pfam" id="PF00557"/>
    </source>
</evidence>
<keyword evidence="4" id="KW-0482">Metalloprotease</keyword>
<reference evidence="8 9" key="1">
    <citation type="submission" date="2014-04" db="EMBL/GenBank/DDBJ databases">
        <title>Whole genome sequence of 'Brachyspira hampsonii' D13-03603F2.</title>
        <authorList>
            <person name="Patterson A.H."/>
            <person name="Chaban B."/>
            <person name="Fernando C."/>
            <person name="Harding J.C."/>
            <person name="Hill J.E."/>
        </authorList>
    </citation>
    <scope>NUCLEOTIDE SEQUENCE [LARGE SCALE GENOMIC DNA]</scope>
    <source>
        <strain evidence="8 9">D13-03603F2</strain>
    </source>
</reference>
<feature type="domain" description="Peptidase M24" evidence="6">
    <location>
        <begin position="138"/>
        <end position="343"/>
    </location>
</feature>
<dbReference type="PANTHER" id="PTHR46112">
    <property type="entry name" value="AMINOPEPTIDASE"/>
    <property type="match status" value="1"/>
</dbReference>
<keyword evidence="3" id="KW-0378">Hydrolase</keyword>
<dbReference type="InterPro" id="IPR000994">
    <property type="entry name" value="Pept_M24"/>
</dbReference>
<dbReference type="Proteomes" id="UP000238924">
    <property type="component" value="Unassembled WGS sequence"/>
</dbReference>
<dbReference type="SUPFAM" id="SSF55920">
    <property type="entry name" value="Creatinase/aminopeptidase"/>
    <property type="match status" value="1"/>
</dbReference>
<protein>
    <submittedName>
        <fullName evidence="8">Proline dipeptidase</fullName>
    </submittedName>
</protein>
<dbReference type="Pfam" id="PF01321">
    <property type="entry name" value="Creatinase_N"/>
    <property type="match status" value="1"/>
</dbReference>
<dbReference type="Gene3D" id="3.40.350.10">
    <property type="entry name" value="Creatinase/prolidase N-terminal domain"/>
    <property type="match status" value="1"/>
</dbReference>
<dbReference type="InterPro" id="IPR000587">
    <property type="entry name" value="Creatinase_N"/>
</dbReference>
<comment type="similarity">
    <text evidence="5">Belongs to the peptidase M24B family.</text>
</comment>
<dbReference type="PANTHER" id="PTHR46112:SF3">
    <property type="entry name" value="AMINOPEPTIDASE YPDF"/>
    <property type="match status" value="1"/>
</dbReference>
<keyword evidence="1" id="KW-0645">Protease</keyword>
<dbReference type="Pfam" id="PF00557">
    <property type="entry name" value="Peptidase_M24"/>
    <property type="match status" value="1"/>
</dbReference>
<dbReference type="PROSITE" id="PS00491">
    <property type="entry name" value="PROLINE_PEPTIDASE"/>
    <property type="match status" value="1"/>
</dbReference>
<dbReference type="InterPro" id="IPR036005">
    <property type="entry name" value="Creatinase/aminopeptidase-like"/>
</dbReference>
<dbReference type="InterPro" id="IPR001131">
    <property type="entry name" value="Peptidase_M24B_aminopep-P_CS"/>
</dbReference>
<dbReference type="Gene3D" id="3.90.230.10">
    <property type="entry name" value="Creatinase/methionine aminopeptidase superfamily"/>
    <property type="match status" value="1"/>
</dbReference>
<keyword evidence="2 5" id="KW-0479">Metal-binding</keyword>
<gene>
    <name evidence="8" type="ORF">DJ52_15800</name>
</gene>
<evidence type="ECO:0000256" key="1">
    <source>
        <dbReference type="ARBA" id="ARBA00022670"/>
    </source>
</evidence>
<keyword evidence="9" id="KW-1185">Reference proteome</keyword>
<dbReference type="InterPro" id="IPR050659">
    <property type="entry name" value="Peptidase_M24B"/>
</dbReference>
<dbReference type="RefSeq" id="WP_013113007.1">
    <property type="nucleotide sequence ID" value="NZ_JAWLPZ010000011.1"/>
</dbReference>
<name>A0ABX5B0F3_9SPIR</name>